<name>A0A3F2YTW2_9DIPT</name>
<dbReference type="Pfam" id="PF06477">
    <property type="entry name" value="DUF1091"/>
    <property type="match status" value="1"/>
</dbReference>
<feature type="signal peptide" evidence="2">
    <location>
        <begin position="1"/>
        <end position="21"/>
    </location>
</feature>
<dbReference type="SMART" id="SM00697">
    <property type="entry name" value="DM8"/>
    <property type="match status" value="1"/>
</dbReference>
<dbReference type="Gene3D" id="2.70.220.10">
    <property type="entry name" value="Ganglioside GM2 activator"/>
    <property type="match status" value="1"/>
</dbReference>
<accession>A0A3F2YTW2</accession>
<keyword evidence="4" id="KW-1185">Reference proteome</keyword>
<feature type="chain" id="PRO_5017809477" evidence="2">
    <location>
        <begin position="22"/>
        <end position="185"/>
    </location>
</feature>
<reference evidence="4" key="1">
    <citation type="submission" date="2013-03" db="EMBL/GenBank/DDBJ databases">
        <title>The Genome Sequence of Anopheles christyi ACHKN1017.</title>
        <authorList>
            <consortium name="The Broad Institute Genomics Platform"/>
            <person name="Neafsey D.E."/>
            <person name="Besansky N."/>
            <person name="Walker B."/>
            <person name="Young S.K."/>
            <person name="Zeng Q."/>
            <person name="Gargeya S."/>
            <person name="Fitzgerald M."/>
            <person name="Haas B."/>
            <person name="Abouelleil A."/>
            <person name="Allen A.W."/>
            <person name="Alvarado L."/>
            <person name="Arachchi H.M."/>
            <person name="Berlin A.M."/>
            <person name="Chapman S.B."/>
            <person name="Gainer-Dewar J."/>
            <person name="Goldberg J."/>
            <person name="Griggs A."/>
            <person name="Gujja S."/>
            <person name="Hansen M."/>
            <person name="Howarth C."/>
            <person name="Imamovic A."/>
            <person name="Ireland A."/>
            <person name="Larimer J."/>
            <person name="McCowan C."/>
            <person name="Murphy C."/>
            <person name="Pearson M."/>
            <person name="Poon T.W."/>
            <person name="Priest M."/>
            <person name="Roberts A."/>
            <person name="Saif S."/>
            <person name="Shea T."/>
            <person name="Sisk P."/>
            <person name="Sykes S."/>
            <person name="Wortman J."/>
            <person name="Nusbaum C."/>
            <person name="Birren B."/>
        </authorList>
    </citation>
    <scope>NUCLEOTIDE SEQUENCE [LARGE SCALE GENOMIC DNA]</scope>
    <source>
        <strain evidence="4">ACHKN1017</strain>
    </source>
</reference>
<reference evidence="3" key="2">
    <citation type="submission" date="2020-05" db="UniProtKB">
        <authorList>
            <consortium name="EnsemblMetazoa"/>
        </authorList>
    </citation>
    <scope>IDENTIFICATION</scope>
    <source>
        <strain evidence="3">ACHKN1017</strain>
    </source>
</reference>
<proteinExistence type="predicted"/>
<evidence type="ECO:0000256" key="1">
    <source>
        <dbReference type="ARBA" id="ARBA00022729"/>
    </source>
</evidence>
<protein>
    <submittedName>
        <fullName evidence="3">Uncharacterized protein</fullName>
    </submittedName>
</protein>
<keyword evidence="1 2" id="KW-0732">Signal</keyword>
<dbReference type="Proteomes" id="UP000075881">
    <property type="component" value="Unassembled WGS sequence"/>
</dbReference>
<dbReference type="InterPro" id="IPR036846">
    <property type="entry name" value="GM2-AP_sf"/>
</dbReference>
<dbReference type="PANTHER" id="PTHR20898">
    <property type="entry name" value="DAEDALUS ON 3-RELATED-RELATED"/>
    <property type="match status" value="1"/>
</dbReference>
<evidence type="ECO:0000313" key="3">
    <source>
        <dbReference type="EnsemblMetazoa" id="ACHR015070-PA"/>
    </source>
</evidence>
<organism evidence="3 4">
    <name type="scientific">Anopheles christyi</name>
    <dbReference type="NCBI Taxonomy" id="43041"/>
    <lineage>
        <taxon>Eukaryota</taxon>
        <taxon>Metazoa</taxon>
        <taxon>Ecdysozoa</taxon>
        <taxon>Arthropoda</taxon>
        <taxon>Hexapoda</taxon>
        <taxon>Insecta</taxon>
        <taxon>Pterygota</taxon>
        <taxon>Neoptera</taxon>
        <taxon>Endopterygota</taxon>
        <taxon>Diptera</taxon>
        <taxon>Nematocera</taxon>
        <taxon>Culicoidea</taxon>
        <taxon>Culicidae</taxon>
        <taxon>Anophelinae</taxon>
        <taxon>Anopheles</taxon>
    </lineage>
</organism>
<dbReference type="EnsemblMetazoa" id="ACHR015070-RA">
    <property type="protein sequence ID" value="ACHR015070-PA"/>
    <property type="gene ID" value="ACHR015070"/>
</dbReference>
<dbReference type="VEuPathDB" id="VectorBase:ACHR015070"/>
<dbReference type="AlphaFoldDB" id="A0A3F2YTW2"/>
<evidence type="ECO:0000256" key="2">
    <source>
        <dbReference type="SAM" id="SignalP"/>
    </source>
</evidence>
<dbReference type="InterPro" id="IPR010512">
    <property type="entry name" value="DUF1091"/>
</dbReference>
<dbReference type="PANTHER" id="PTHR20898:SF1">
    <property type="entry name" value="MD-2-RELATED LIPID-RECOGNITION DOMAIN-CONTAINING PROTEIN"/>
    <property type="match status" value="1"/>
</dbReference>
<evidence type="ECO:0000313" key="4">
    <source>
        <dbReference type="Proteomes" id="UP000075881"/>
    </source>
</evidence>
<sequence length="185" mass="21745">MKNSFHLVALLVAVQFTLMSAFLIPVGKKLEFVSKVSSIQVSHVIHQPKSVVNQSFDLEINITRPIKELKLQFSYYLTDEGDAIQTTIIKRTVDVCFYIRNPKSDRVVKQMYDYLLERTNIKMQCPIAPGNYYMRNIRPADVPLPGFLPESHLMFETLYRSEVRRVTMVEFRYFAKMVRYFENIF</sequence>